<dbReference type="Gene3D" id="2.60.40.10">
    <property type="entry name" value="Immunoglobulins"/>
    <property type="match status" value="1"/>
</dbReference>
<evidence type="ECO:0000256" key="1">
    <source>
        <dbReference type="SAM" id="Phobius"/>
    </source>
</evidence>
<dbReference type="PANTHER" id="PTHR48098">
    <property type="entry name" value="ENTEROCHELIN ESTERASE-RELATED"/>
    <property type="match status" value="1"/>
</dbReference>
<name>A0A1M6N4L4_9CLOT</name>
<keyword evidence="1" id="KW-1133">Transmembrane helix</keyword>
<protein>
    <submittedName>
        <fullName evidence="2">Putative esterase</fullName>
    </submittedName>
</protein>
<accession>A0A1M6N4L4</accession>
<dbReference type="Gene3D" id="3.40.50.1820">
    <property type="entry name" value="alpha/beta hydrolase"/>
    <property type="match status" value="1"/>
</dbReference>
<dbReference type="InterPro" id="IPR000801">
    <property type="entry name" value="Esterase-like"/>
</dbReference>
<dbReference type="Pfam" id="PF00756">
    <property type="entry name" value="Esterase"/>
    <property type="match status" value="1"/>
</dbReference>
<feature type="transmembrane region" description="Helical" evidence="1">
    <location>
        <begin position="5"/>
        <end position="22"/>
    </location>
</feature>
<gene>
    <name evidence="2" type="ORF">SAMN02745248_01266</name>
</gene>
<keyword evidence="3" id="KW-1185">Reference proteome</keyword>
<dbReference type="OrthoDB" id="9803578at2"/>
<keyword evidence="1" id="KW-0472">Membrane</keyword>
<keyword evidence="1" id="KW-0812">Transmembrane</keyword>
<dbReference type="SUPFAM" id="SSF81296">
    <property type="entry name" value="E set domains"/>
    <property type="match status" value="1"/>
</dbReference>
<dbReference type="InterPro" id="IPR050583">
    <property type="entry name" value="Mycobacterial_A85_antigen"/>
</dbReference>
<dbReference type="STRING" id="1121331.SAMN02745248_01266"/>
<dbReference type="InterPro" id="IPR014756">
    <property type="entry name" value="Ig_E-set"/>
</dbReference>
<evidence type="ECO:0000313" key="2">
    <source>
        <dbReference type="EMBL" id="SHJ90634.1"/>
    </source>
</evidence>
<organism evidence="2 3">
    <name type="scientific">Hathewaya proteolytica DSM 3090</name>
    <dbReference type="NCBI Taxonomy" id="1121331"/>
    <lineage>
        <taxon>Bacteria</taxon>
        <taxon>Bacillati</taxon>
        <taxon>Bacillota</taxon>
        <taxon>Clostridia</taxon>
        <taxon>Eubacteriales</taxon>
        <taxon>Clostridiaceae</taxon>
        <taxon>Hathewaya</taxon>
    </lineage>
</organism>
<dbReference type="SUPFAM" id="SSF53474">
    <property type="entry name" value="alpha/beta-Hydrolases"/>
    <property type="match status" value="1"/>
</dbReference>
<dbReference type="Proteomes" id="UP000183952">
    <property type="component" value="Unassembled WGS sequence"/>
</dbReference>
<reference evidence="2 3" key="1">
    <citation type="submission" date="2016-11" db="EMBL/GenBank/DDBJ databases">
        <authorList>
            <person name="Jaros S."/>
            <person name="Januszkiewicz K."/>
            <person name="Wedrychowicz H."/>
        </authorList>
    </citation>
    <scope>NUCLEOTIDE SEQUENCE [LARGE SCALE GENOMIC DNA]</scope>
    <source>
        <strain evidence="2 3">DSM 3090</strain>
    </source>
</reference>
<sequence>MHKKYIVIVYVLLWCIMKYNMIESKTELNRGGFIMGNNRNIISPRIERLCNEVKNNGTAALERFWNEVSKTGTPLIESIENDKENYLVTLLWREEEPIERIAAFGEMFGFESCNAELEKLQDTDLWYRTWVAKGDTKSLYMFIVNEKEEQEWDELDFRLDPLNTSKYVCVEDEKRVGEYYIVKKEESCFCLPNYKEKSWTMEREDIPKGNLELIDNFQSNILNNKRRIWVYTPDSYSQNSEPLPLAVFTDGWEYLHVTKIITTLNNLIADHEIPAICVVFIETSDNRDKELTCSEEFQSFVMGELLPWMNQNYNIRQSNNLFAGFSYGGITAAFIAYNHPEVFSKVLCQSGAMYWNSEDDESKKGCILETYKNGIKKLIDFYMTLGEFEKSFEVHYSANRDFYDILNNKGYNAQYHEFCGGHTYTDIDMELGTGLIYLLKNK</sequence>
<proteinExistence type="predicted"/>
<dbReference type="AlphaFoldDB" id="A0A1M6N4L4"/>
<evidence type="ECO:0000313" key="3">
    <source>
        <dbReference type="Proteomes" id="UP000183952"/>
    </source>
</evidence>
<dbReference type="InterPro" id="IPR029058">
    <property type="entry name" value="AB_hydrolase_fold"/>
</dbReference>
<dbReference type="PANTHER" id="PTHR48098:SF3">
    <property type="entry name" value="IRON(III) ENTEROBACTIN ESTERASE"/>
    <property type="match status" value="1"/>
</dbReference>
<dbReference type="InterPro" id="IPR013783">
    <property type="entry name" value="Ig-like_fold"/>
</dbReference>
<dbReference type="EMBL" id="FRAD01000009">
    <property type="protein sequence ID" value="SHJ90634.1"/>
    <property type="molecule type" value="Genomic_DNA"/>
</dbReference>